<keyword evidence="3" id="KW-1185">Reference proteome</keyword>
<dbReference type="RefSeq" id="WP_213123509.1">
    <property type="nucleotide sequence ID" value="NZ_JAGYPG010000001.1"/>
</dbReference>
<keyword evidence="1" id="KW-0732">Signal</keyword>
<comment type="caution">
    <text evidence="2">The sequence shown here is derived from an EMBL/GenBank/DDBJ whole genome shotgun (WGS) entry which is preliminary data.</text>
</comment>
<proteinExistence type="predicted"/>
<dbReference type="AlphaFoldDB" id="A0A942YG50"/>
<sequence length="82" mass="8882">MLKKKFKLSLGITAALGSSLLFSNDALAQSKINIGKTHAVYSEEGGCKMGPDPQYSNTLPFQGLDPYDSDFFLSQNISSSFN</sequence>
<organism evidence="2 3">
    <name type="scientific">Lederbergia citri</name>
    <dbReference type="NCBI Taxonomy" id="2833580"/>
    <lineage>
        <taxon>Bacteria</taxon>
        <taxon>Bacillati</taxon>
        <taxon>Bacillota</taxon>
        <taxon>Bacilli</taxon>
        <taxon>Bacillales</taxon>
        <taxon>Bacillaceae</taxon>
        <taxon>Lederbergia</taxon>
    </lineage>
</organism>
<dbReference type="EMBL" id="JAGYPG010000001">
    <property type="protein sequence ID" value="MBS4194314.1"/>
    <property type="molecule type" value="Genomic_DNA"/>
</dbReference>
<accession>A0A942YG50</accession>
<dbReference type="Proteomes" id="UP000681414">
    <property type="component" value="Unassembled WGS sequence"/>
</dbReference>
<evidence type="ECO:0000256" key="1">
    <source>
        <dbReference type="SAM" id="SignalP"/>
    </source>
</evidence>
<name>A0A942YG50_9BACI</name>
<feature type="chain" id="PRO_5037996621" evidence="1">
    <location>
        <begin position="29"/>
        <end position="82"/>
    </location>
</feature>
<evidence type="ECO:0000313" key="3">
    <source>
        <dbReference type="Proteomes" id="UP000681414"/>
    </source>
</evidence>
<gene>
    <name evidence="2" type="ORF">KHA97_04405</name>
</gene>
<protein>
    <submittedName>
        <fullName evidence="2">Uncharacterized protein</fullName>
    </submittedName>
</protein>
<feature type="signal peptide" evidence="1">
    <location>
        <begin position="1"/>
        <end position="28"/>
    </location>
</feature>
<reference evidence="2 3" key="1">
    <citation type="submission" date="2021-05" db="EMBL/GenBank/DDBJ databases">
        <title>Novel Bacillus species.</title>
        <authorList>
            <person name="Liu G."/>
        </authorList>
    </citation>
    <scope>NUCLEOTIDE SEQUENCE [LARGE SCALE GENOMIC DNA]</scope>
    <source>
        <strain evidence="3">FJAT-49780</strain>
    </source>
</reference>
<evidence type="ECO:0000313" key="2">
    <source>
        <dbReference type="EMBL" id="MBS4194314.1"/>
    </source>
</evidence>